<reference evidence="2 3" key="1">
    <citation type="journal article" date="2012" name="Nat. Biotechnol.">
        <title>Draft genome sequence of pigeonpea (Cajanus cajan), an orphan legume crop of resource-poor farmers.</title>
        <authorList>
            <person name="Varshney R.K."/>
            <person name="Chen W."/>
            <person name="Li Y."/>
            <person name="Bharti A.K."/>
            <person name="Saxena R.K."/>
            <person name="Schlueter J.A."/>
            <person name="Donoghue M.T."/>
            <person name="Azam S."/>
            <person name="Fan G."/>
            <person name="Whaley A.M."/>
            <person name="Farmer A.D."/>
            <person name="Sheridan J."/>
            <person name="Iwata A."/>
            <person name="Tuteja R."/>
            <person name="Penmetsa R.V."/>
            <person name="Wu W."/>
            <person name="Upadhyaya H.D."/>
            <person name="Yang S.P."/>
            <person name="Shah T."/>
            <person name="Saxena K.B."/>
            <person name="Michael T."/>
            <person name="McCombie W.R."/>
            <person name="Yang B."/>
            <person name="Zhang G."/>
            <person name="Yang H."/>
            <person name="Wang J."/>
            <person name="Spillane C."/>
            <person name="Cook D.R."/>
            <person name="May G.D."/>
            <person name="Xu X."/>
            <person name="Jackson S.A."/>
        </authorList>
    </citation>
    <scope>NUCLEOTIDE SEQUENCE [LARGE SCALE GENOMIC DNA]</scope>
    <source>
        <strain evidence="3">cv. Asha</strain>
    </source>
</reference>
<dbReference type="PANTHER" id="PTHR11439">
    <property type="entry name" value="GAG-POL-RELATED RETROTRANSPOSON"/>
    <property type="match status" value="1"/>
</dbReference>
<dbReference type="PANTHER" id="PTHR11439:SF467">
    <property type="entry name" value="INTEGRASE CATALYTIC DOMAIN-CONTAINING PROTEIN"/>
    <property type="match status" value="1"/>
</dbReference>
<gene>
    <name evidence="2" type="ORF">KK1_021612</name>
</gene>
<dbReference type="Proteomes" id="UP000075243">
    <property type="component" value="Chromosome 4"/>
</dbReference>
<sequence>MKKYGYRQSNVDHTLFLKKRKGKLTTLIIYVDDMIITRDDSEEINRIQEQLNSEFEMKNLGELKYFLGIEVARSCEVIFISQRKYVLNLLSEVGLLDCKLATTPIPQNLKVVETNDPIPANREKYQRLVGKPIYLSHIRPDVTYTVNVVSQHMKNPREEHMEVVTRILRYLKSSLGGGLIYSKNNHLEVEGYSDSNWVGTKPDRKSTIGYVTLVGGNLVTWRSKKQKKVTRSSTEAKWRGMANGICKLLWLRRLLTELGYKPKSSMKLHYDNQSTIELSKNPIQHEQMKHVDVDRNFINIT</sequence>
<proteinExistence type="predicted"/>
<dbReference type="OrthoDB" id="1392315at2759"/>
<dbReference type="InterPro" id="IPR043502">
    <property type="entry name" value="DNA/RNA_pol_sf"/>
</dbReference>
<dbReference type="Pfam" id="PF07727">
    <property type="entry name" value="RVT_2"/>
    <property type="match status" value="1"/>
</dbReference>
<dbReference type="InterPro" id="IPR013103">
    <property type="entry name" value="RVT_2"/>
</dbReference>
<dbReference type="CDD" id="cd09272">
    <property type="entry name" value="RNase_HI_RT_Ty1"/>
    <property type="match status" value="1"/>
</dbReference>
<evidence type="ECO:0000313" key="2">
    <source>
        <dbReference type="EMBL" id="KYP67995.1"/>
    </source>
</evidence>
<name>A0A151TLS9_CAJCA</name>
<organism evidence="2 3">
    <name type="scientific">Cajanus cajan</name>
    <name type="common">Pigeon pea</name>
    <name type="synonym">Cajanus indicus</name>
    <dbReference type="NCBI Taxonomy" id="3821"/>
    <lineage>
        <taxon>Eukaryota</taxon>
        <taxon>Viridiplantae</taxon>
        <taxon>Streptophyta</taxon>
        <taxon>Embryophyta</taxon>
        <taxon>Tracheophyta</taxon>
        <taxon>Spermatophyta</taxon>
        <taxon>Magnoliopsida</taxon>
        <taxon>eudicotyledons</taxon>
        <taxon>Gunneridae</taxon>
        <taxon>Pentapetalae</taxon>
        <taxon>rosids</taxon>
        <taxon>fabids</taxon>
        <taxon>Fabales</taxon>
        <taxon>Fabaceae</taxon>
        <taxon>Papilionoideae</taxon>
        <taxon>50 kb inversion clade</taxon>
        <taxon>NPAAA clade</taxon>
        <taxon>indigoferoid/millettioid clade</taxon>
        <taxon>Phaseoleae</taxon>
        <taxon>Cajanus</taxon>
    </lineage>
</organism>
<dbReference type="SUPFAM" id="SSF56672">
    <property type="entry name" value="DNA/RNA polymerases"/>
    <property type="match status" value="1"/>
</dbReference>
<keyword evidence="3" id="KW-1185">Reference proteome</keyword>
<accession>A0A151TLS9</accession>
<feature type="domain" description="Reverse transcriptase Ty1/copia-type" evidence="1">
    <location>
        <begin position="2"/>
        <end position="105"/>
    </location>
</feature>
<protein>
    <recommendedName>
        <fullName evidence="1">Reverse transcriptase Ty1/copia-type domain-containing protein</fullName>
    </recommendedName>
</protein>
<dbReference type="Gramene" id="C.cajan_20983.t">
    <property type="protein sequence ID" value="C.cajan_20983.t.cds1"/>
    <property type="gene ID" value="C.cajan_20983"/>
</dbReference>
<evidence type="ECO:0000313" key="3">
    <source>
        <dbReference type="Proteomes" id="UP000075243"/>
    </source>
</evidence>
<evidence type="ECO:0000259" key="1">
    <source>
        <dbReference type="Pfam" id="PF07727"/>
    </source>
</evidence>
<dbReference type="AlphaFoldDB" id="A0A151TLS9"/>
<dbReference type="EMBL" id="CM003606">
    <property type="protein sequence ID" value="KYP67995.1"/>
    <property type="molecule type" value="Genomic_DNA"/>
</dbReference>